<dbReference type="InterPro" id="IPR029016">
    <property type="entry name" value="GAF-like_dom_sf"/>
</dbReference>
<sequence length="148" mass="16742">MGTYAQKIGFLVVTPNGNIAGTDIEEENTFVAKANNIYQTINEVLKAILEKNILGLRRLELNSIYEISRLLISTVELDKVLELIINSLIIIYKIELSFIGLREGDKIKIIQAKGEYGQLLVGKVWSIVNSGFKLTHFQRLKIDPLWPL</sequence>
<keyword evidence="2" id="KW-1185">Reference proteome</keyword>
<dbReference type="PATRIC" id="fig|520764.3.peg.1334"/>
<protein>
    <submittedName>
        <fullName evidence="1">Uncharacterized protein</fullName>
    </submittedName>
</protein>
<evidence type="ECO:0000313" key="2">
    <source>
        <dbReference type="Proteomes" id="UP000070427"/>
    </source>
</evidence>
<dbReference type="STRING" id="520764.AN618_12880"/>
<reference evidence="1 2" key="1">
    <citation type="submission" date="2015-12" db="EMBL/GenBank/DDBJ databases">
        <title>Draft genome sequnece of Fervidicola ferrireducens strain Y170.</title>
        <authorList>
            <person name="Patel B.K."/>
        </authorList>
    </citation>
    <scope>NUCLEOTIDE SEQUENCE [LARGE SCALE GENOMIC DNA]</scope>
    <source>
        <strain evidence="1 2">Y170</strain>
    </source>
</reference>
<dbReference type="AlphaFoldDB" id="A0A140L9N4"/>
<name>A0A140L9N4_9FIRM</name>
<dbReference type="InParanoid" id="A0A140L9N4"/>
<dbReference type="Proteomes" id="UP000070427">
    <property type="component" value="Unassembled WGS sequence"/>
</dbReference>
<proteinExistence type="predicted"/>
<gene>
    <name evidence="1" type="ORF">AN618_12880</name>
</gene>
<accession>A0A140L9N4</accession>
<organism evidence="1 2">
    <name type="scientific">Fervidicola ferrireducens</name>
    <dbReference type="NCBI Taxonomy" id="520764"/>
    <lineage>
        <taxon>Bacteria</taxon>
        <taxon>Bacillati</taxon>
        <taxon>Bacillota</taxon>
        <taxon>Clostridia</taxon>
        <taxon>Thermosediminibacterales</taxon>
        <taxon>Thermosediminibacteraceae</taxon>
        <taxon>Fervidicola</taxon>
    </lineage>
</organism>
<comment type="caution">
    <text evidence="1">The sequence shown here is derived from an EMBL/GenBank/DDBJ whole genome shotgun (WGS) entry which is preliminary data.</text>
</comment>
<dbReference type="Gene3D" id="3.30.450.40">
    <property type="match status" value="1"/>
</dbReference>
<evidence type="ECO:0000313" key="1">
    <source>
        <dbReference type="EMBL" id="KXG77259.1"/>
    </source>
</evidence>
<dbReference type="EMBL" id="LOED01000013">
    <property type="protein sequence ID" value="KXG77259.1"/>
    <property type="molecule type" value="Genomic_DNA"/>
</dbReference>